<evidence type="ECO:0000256" key="6">
    <source>
        <dbReference type="ARBA" id="ARBA00022842"/>
    </source>
</evidence>
<organism evidence="13 14">
    <name type="scientific">Hyphomicrobium album</name>
    <dbReference type="NCBI Taxonomy" id="2665159"/>
    <lineage>
        <taxon>Bacteria</taxon>
        <taxon>Pseudomonadati</taxon>
        <taxon>Pseudomonadota</taxon>
        <taxon>Alphaproteobacteria</taxon>
        <taxon>Hyphomicrobiales</taxon>
        <taxon>Hyphomicrobiaceae</taxon>
        <taxon>Hyphomicrobium</taxon>
    </lineage>
</organism>
<feature type="binding site" evidence="10">
    <location>
        <position position="70"/>
    </location>
    <ligand>
        <name>Mn(2+)</name>
        <dbReference type="ChEBI" id="CHEBI:29035"/>
    </ligand>
</feature>
<dbReference type="CDD" id="cd02885">
    <property type="entry name" value="NUDIX_IPP_Isomerase"/>
    <property type="match status" value="1"/>
</dbReference>
<evidence type="ECO:0000256" key="2">
    <source>
        <dbReference type="ARBA" id="ARBA00007579"/>
    </source>
</evidence>
<dbReference type="EC" id="5.3.3.2" evidence="3 10"/>
<comment type="cofactor">
    <cofactor evidence="10">
        <name>Mn(2+)</name>
        <dbReference type="ChEBI" id="CHEBI:29035"/>
    </cofactor>
    <text evidence="10">Binds 1 Mn(2+) ion per subunit.</text>
</comment>
<feature type="binding site" evidence="10">
    <location>
        <position position="113"/>
    </location>
    <ligand>
        <name>Mn(2+)</name>
        <dbReference type="ChEBI" id="CHEBI:29035"/>
    </ligand>
</feature>
<dbReference type="UniPathway" id="UPA00059">
    <property type="reaction ID" value="UER00104"/>
</dbReference>
<keyword evidence="5 10" id="KW-0479">Metal-binding</keyword>
<reference evidence="13 14" key="1">
    <citation type="submission" date="2019-11" db="EMBL/GenBank/DDBJ databases">
        <title>Identification of a novel strain.</title>
        <authorList>
            <person name="Xu Q."/>
            <person name="Wang G."/>
        </authorList>
    </citation>
    <scope>NUCLEOTIDE SEQUENCE [LARGE SCALE GENOMIC DNA]</scope>
    <source>
        <strain evidence="14">xq</strain>
    </source>
</reference>
<dbReference type="Gene3D" id="3.90.79.10">
    <property type="entry name" value="Nucleoside Triphosphate Pyrophosphohydrolase"/>
    <property type="match status" value="1"/>
</dbReference>
<dbReference type="InterPro" id="IPR056375">
    <property type="entry name" value="Idi_bact"/>
</dbReference>
<feature type="active site" evidence="10 11">
    <location>
        <position position="115"/>
    </location>
</feature>
<gene>
    <name evidence="10" type="primary">idi</name>
    <name evidence="13" type="ORF">GIW81_05875</name>
</gene>
<feature type="active site" evidence="10 11">
    <location>
        <position position="68"/>
    </location>
</feature>
<evidence type="ECO:0000313" key="13">
    <source>
        <dbReference type="EMBL" id="MTD93861.1"/>
    </source>
</evidence>
<proteinExistence type="inferred from homology"/>
<dbReference type="InterPro" id="IPR011876">
    <property type="entry name" value="IsopentenylPP_isomerase_typ1"/>
</dbReference>
<comment type="function">
    <text evidence="10">Catalyzes the 1,3-allylic rearrangement of the homoallylic substrate isopentenyl (IPP) to its highly electrophilic allylic isomer, dimethylallyl diphosphate (DMAPP).</text>
</comment>
<accession>A0A6I3KMC2</accession>
<protein>
    <recommendedName>
        <fullName evidence="3 10">Isopentenyl-diphosphate Delta-isomerase</fullName>
        <shortName evidence="10">IPP isomerase</shortName>
        <ecNumber evidence="3 10">5.3.3.2</ecNumber>
    </recommendedName>
    <alternativeName>
        <fullName evidence="10">IPP:DMAPP isomerase</fullName>
    </alternativeName>
    <alternativeName>
        <fullName evidence="10">Isopentenyl pyrophosphate isomerase</fullName>
    </alternativeName>
</protein>
<evidence type="ECO:0000313" key="14">
    <source>
        <dbReference type="Proteomes" id="UP000440694"/>
    </source>
</evidence>
<dbReference type="PIRSF" id="PIRSF018427">
    <property type="entry name" value="Isopntndiph_ism"/>
    <property type="match status" value="1"/>
</dbReference>
<evidence type="ECO:0000256" key="7">
    <source>
        <dbReference type="ARBA" id="ARBA00023211"/>
    </source>
</evidence>
<feature type="binding site" evidence="10">
    <location>
        <position position="33"/>
    </location>
    <ligand>
        <name>Mn(2+)</name>
        <dbReference type="ChEBI" id="CHEBI:29035"/>
    </ligand>
</feature>
<comment type="catalytic activity">
    <reaction evidence="10">
        <text>isopentenyl diphosphate = dimethylallyl diphosphate</text>
        <dbReference type="Rhea" id="RHEA:23284"/>
        <dbReference type="ChEBI" id="CHEBI:57623"/>
        <dbReference type="ChEBI" id="CHEBI:128769"/>
        <dbReference type="EC" id="5.3.3.2"/>
    </reaction>
</comment>
<evidence type="ECO:0000256" key="3">
    <source>
        <dbReference type="ARBA" id="ARBA00012057"/>
    </source>
</evidence>
<dbReference type="Pfam" id="PF00293">
    <property type="entry name" value="NUDIX"/>
    <property type="match status" value="1"/>
</dbReference>
<name>A0A6I3KMC2_9HYPH</name>
<dbReference type="Proteomes" id="UP000440694">
    <property type="component" value="Unassembled WGS sequence"/>
</dbReference>
<evidence type="ECO:0000256" key="10">
    <source>
        <dbReference type="HAMAP-Rule" id="MF_00202"/>
    </source>
</evidence>
<evidence type="ECO:0000256" key="4">
    <source>
        <dbReference type="ARBA" id="ARBA00022490"/>
    </source>
</evidence>
<dbReference type="GO" id="GO:0046872">
    <property type="term" value="F:metal ion binding"/>
    <property type="evidence" value="ECO:0007669"/>
    <property type="project" value="UniProtKB-KW"/>
</dbReference>
<dbReference type="HAMAP" id="MF_00202">
    <property type="entry name" value="Idi"/>
    <property type="match status" value="1"/>
</dbReference>
<dbReference type="GO" id="GO:0005737">
    <property type="term" value="C:cytoplasm"/>
    <property type="evidence" value="ECO:0007669"/>
    <property type="project" value="UniProtKB-SubCell"/>
</dbReference>
<keyword evidence="14" id="KW-1185">Reference proteome</keyword>
<evidence type="ECO:0000256" key="5">
    <source>
        <dbReference type="ARBA" id="ARBA00022723"/>
    </source>
</evidence>
<feature type="binding site" evidence="10">
    <location>
        <position position="27"/>
    </location>
    <ligand>
        <name>Mn(2+)</name>
        <dbReference type="ChEBI" id="CHEBI:29035"/>
    </ligand>
</feature>
<keyword evidence="9 10" id="KW-0413">Isomerase</keyword>
<dbReference type="PANTHER" id="PTHR10885:SF0">
    <property type="entry name" value="ISOPENTENYL-DIPHOSPHATE DELTA-ISOMERASE"/>
    <property type="match status" value="1"/>
</dbReference>
<dbReference type="SUPFAM" id="SSF55811">
    <property type="entry name" value="Nudix"/>
    <property type="match status" value="1"/>
</dbReference>
<feature type="binding site" evidence="10">
    <location>
        <position position="88"/>
    </location>
    <ligand>
        <name>Mg(2+)</name>
        <dbReference type="ChEBI" id="CHEBI:18420"/>
    </ligand>
</feature>
<evidence type="ECO:0000256" key="1">
    <source>
        <dbReference type="ARBA" id="ARBA00004826"/>
    </source>
</evidence>
<dbReference type="AlphaFoldDB" id="A0A6I3KMC2"/>
<keyword evidence="7 10" id="KW-0464">Manganese</keyword>
<dbReference type="GO" id="GO:0004452">
    <property type="term" value="F:isopentenyl-diphosphate delta-isomerase activity"/>
    <property type="evidence" value="ECO:0007669"/>
    <property type="project" value="UniProtKB-UniRule"/>
</dbReference>
<feature type="binding site" evidence="10">
    <location>
        <position position="115"/>
    </location>
    <ligand>
        <name>Mn(2+)</name>
        <dbReference type="ChEBI" id="CHEBI:29035"/>
    </ligand>
</feature>
<comment type="pathway">
    <text evidence="1 10">Isoprenoid biosynthesis; dimethylallyl diphosphate biosynthesis; dimethylallyl diphosphate from isopentenyl diphosphate: step 1/1.</text>
</comment>
<dbReference type="EMBL" id="WMBQ01000001">
    <property type="protein sequence ID" value="MTD93861.1"/>
    <property type="molecule type" value="Genomic_DNA"/>
</dbReference>
<feature type="domain" description="Nudix hydrolase" evidence="12">
    <location>
        <begin position="31"/>
        <end position="163"/>
    </location>
</feature>
<evidence type="ECO:0000259" key="12">
    <source>
        <dbReference type="PROSITE" id="PS51462"/>
    </source>
</evidence>
<dbReference type="GO" id="GO:0050992">
    <property type="term" value="P:dimethylallyl diphosphate biosynthetic process"/>
    <property type="evidence" value="ECO:0007669"/>
    <property type="project" value="UniProtKB-UniRule"/>
</dbReference>
<dbReference type="InterPro" id="IPR000086">
    <property type="entry name" value="NUDIX_hydrolase_dom"/>
</dbReference>
<dbReference type="RefSeq" id="WP_154738359.1">
    <property type="nucleotide sequence ID" value="NZ_WMBQ01000001.1"/>
</dbReference>
<keyword evidence="4 10" id="KW-0963">Cytoplasm</keyword>
<evidence type="ECO:0000256" key="8">
    <source>
        <dbReference type="ARBA" id="ARBA00023229"/>
    </source>
</evidence>
<dbReference type="PROSITE" id="PS51462">
    <property type="entry name" value="NUDIX"/>
    <property type="match status" value="1"/>
</dbReference>
<dbReference type="NCBIfam" id="TIGR02150">
    <property type="entry name" value="IPP_isom_1"/>
    <property type="match status" value="1"/>
</dbReference>
<keyword evidence="6 10" id="KW-0460">Magnesium</keyword>
<dbReference type="NCBIfam" id="NF002995">
    <property type="entry name" value="PRK03759.1"/>
    <property type="match status" value="1"/>
</dbReference>
<dbReference type="InterPro" id="IPR015797">
    <property type="entry name" value="NUDIX_hydrolase-like_dom_sf"/>
</dbReference>
<comment type="cofactor">
    <cofactor evidence="10">
        <name>Mg(2+)</name>
        <dbReference type="ChEBI" id="CHEBI:18420"/>
    </cofactor>
    <text evidence="10">Binds 1 Mg(2+) ion per subunit. The magnesium ion binds only when substrate is bound.</text>
</comment>
<sequence length="185" mass="20315">MNDALERVILVDGDDRPLGTAPKLDAHVNGQLHRAFSVLVHDGAGNLLLQKRARGKYHSGGQWANACCGHPRPGEETAVAARRRLFEEMGVDCGLMPLQTLIYRADVGGGLVEHELVHLFTACWRGAVEPDPAEADAHSWQPLFAVRRTAVATPERFTPWFRLYLTLDLGELGMDDQDIGAVGRI</sequence>
<dbReference type="PANTHER" id="PTHR10885">
    <property type="entry name" value="ISOPENTENYL-DIPHOSPHATE DELTA-ISOMERASE"/>
    <property type="match status" value="1"/>
</dbReference>
<comment type="caution">
    <text evidence="13">The sequence shown here is derived from an EMBL/GenBank/DDBJ whole genome shotgun (WGS) entry which is preliminary data.</text>
</comment>
<comment type="subcellular location">
    <subcellularLocation>
        <location evidence="10">Cytoplasm</location>
    </subcellularLocation>
</comment>
<evidence type="ECO:0000256" key="9">
    <source>
        <dbReference type="ARBA" id="ARBA00023235"/>
    </source>
</evidence>
<dbReference type="GO" id="GO:0009240">
    <property type="term" value="P:isopentenyl diphosphate biosynthetic process"/>
    <property type="evidence" value="ECO:0007669"/>
    <property type="project" value="TreeGrafter"/>
</dbReference>
<keyword evidence="8 10" id="KW-0414">Isoprene biosynthesis</keyword>
<evidence type="ECO:0000256" key="11">
    <source>
        <dbReference type="PIRSR" id="PIRSR018427-1"/>
    </source>
</evidence>
<comment type="similarity">
    <text evidence="2 10">Belongs to the IPP isomerase type 1 family.</text>
</comment>